<keyword evidence="1" id="KW-0472">Membrane</keyword>
<feature type="non-terminal residue" evidence="2">
    <location>
        <position position="166"/>
    </location>
</feature>
<reference evidence="2" key="1">
    <citation type="submission" date="2015-12" db="EMBL/GenBank/DDBJ databases">
        <title>De novo transcriptome assembly of four potential Pierce s Disease insect vectors from Arizona vineyards.</title>
        <authorList>
            <person name="Tassone E.E."/>
        </authorList>
    </citation>
    <scope>NUCLEOTIDE SEQUENCE</scope>
</reference>
<organism evidence="2">
    <name type="scientific">Clastoptera arizonana</name>
    <name type="common">Arizona spittle bug</name>
    <dbReference type="NCBI Taxonomy" id="38151"/>
    <lineage>
        <taxon>Eukaryota</taxon>
        <taxon>Metazoa</taxon>
        <taxon>Ecdysozoa</taxon>
        <taxon>Arthropoda</taxon>
        <taxon>Hexapoda</taxon>
        <taxon>Insecta</taxon>
        <taxon>Pterygota</taxon>
        <taxon>Neoptera</taxon>
        <taxon>Paraneoptera</taxon>
        <taxon>Hemiptera</taxon>
        <taxon>Auchenorrhyncha</taxon>
        <taxon>Cercopoidea</taxon>
        <taxon>Clastopteridae</taxon>
        <taxon>Clastoptera</taxon>
    </lineage>
</organism>
<name>A0A1B6DRC0_9HEMI</name>
<keyword evidence="1" id="KW-0812">Transmembrane</keyword>
<protein>
    <submittedName>
        <fullName evidence="2">Uncharacterized protein</fullName>
    </submittedName>
</protein>
<proteinExistence type="predicted"/>
<dbReference type="EMBL" id="GEDC01009062">
    <property type="protein sequence ID" value="JAS28236.1"/>
    <property type="molecule type" value="Transcribed_RNA"/>
</dbReference>
<sequence length="166" mass="19648">KIKLISALKCCISSFVMHILFFFVFLVPVFAPIDDPNTWPFAQYYSGVFVATKNDTGIIDKIDRLQRKVVKTMKKCAKIINNPNTTEEQKYEQFKTIVYAEQVVLKLIKKRGRREEYRNKATFDHVLKNLMAIKKIKEYTNRPVEERLLHVKRVLQDIHVVRWALF</sequence>
<evidence type="ECO:0000313" key="2">
    <source>
        <dbReference type="EMBL" id="JAS28236.1"/>
    </source>
</evidence>
<feature type="non-terminal residue" evidence="2">
    <location>
        <position position="1"/>
    </location>
</feature>
<accession>A0A1B6DRC0</accession>
<evidence type="ECO:0000256" key="1">
    <source>
        <dbReference type="SAM" id="Phobius"/>
    </source>
</evidence>
<keyword evidence="1" id="KW-1133">Transmembrane helix</keyword>
<feature type="transmembrane region" description="Helical" evidence="1">
    <location>
        <begin position="12"/>
        <end position="31"/>
    </location>
</feature>
<gene>
    <name evidence="2" type="ORF">g.44192</name>
</gene>
<dbReference type="AlphaFoldDB" id="A0A1B6DRC0"/>